<reference evidence="7 8" key="1">
    <citation type="submission" date="2024-01" db="EMBL/GenBank/DDBJ databases">
        <title>Active colonisers of the gastrointestinal tract of Atlantic salmon farmed in a warm water region.</title>
        <authorList>
            <person name="Bowman J.P."/>
        </authorList>
    </citation>
    <scope>NUCLEOTIDE SEQUENCE [LARGE SCALE GENOMIC DNA]</scope>
    <source>
        <strain evidence="7 8">S4MW1</strain>
    </source>
</reference>
<evidence type="ECO:0000256" key="6">
    <source>
        <dbReference type="ARBA" id="ARBA00030388"/>
    </source>
</evidence>
<dbReference type="InterPro" id="IPR009614">
    <property type="entry name" value="YoeB_toxin"/>
</dbReference>
<evidence type="ECO:0000256" key="1">
    <source>
        <dbReference type="ARBA" id="ARBA00008172"/>
    </source>
</evidence>
<dbReference type="PANTHER" id="PTHR38039">
    <property type="entry name" value="TOXIN YOEB"/>
    <property type="match status" value="1"/>
</dbReference>
<evidence type="ECO:0000256" key="5">
    <source>
        <dbReference type="ARBA" id="ARBA00022801"/>
    </source>
</evidence>
<comment type="similarity">
    <text evidence="1">Belongs to the YoeB family.</text>
</comment>
<evidence type="ECO:0000313" key="7">
    <source>
        <dbReference type="EMBL" id="MEC6898345.1"/>
    </source>
</evidence>
<proteinExistence type="inferred from homology"/>
<dbReference type="Pfam" id="PF06769">
    <property type="entry name" value="YoeB_toxin"/>
    <property type="match status" value="1"/>
</dbReference>
<keyword evidence="4" id="KW-0255">Endonuclease</keyword>
<keyword evidence="5" id="KW-0378">Hydrolase</keyword>
<organism evidence="7 8">
    <name type="scientific">Photobacterium piscicola</name>
    <dbReference type="NCBI Taxonomy" id="1378299"/>
    <lineage>
        <taxon>Bacteria</taxon>
        <taxon>Pseudomonadati</taxon>
        <taxon>Pseudomonadota</taxon>
        <taxon>Gammaproteobacteria</taxon>
        <taxon>Vibrionales</taxon>
        <taxon>Vibrionaceae</taxon>
        <taxon>Photobacterium</taxon>
    </lineage>
</organism>
<sequence length="286" mass="33421">MVDFVVFNELSLPLSDNNWRREIKDYIDITNSLRSKGISNIRIEDHFKNLPLFTETKTLAQFFGTLPPDMKTRLRSLLFNQVNTYQSPLIIPEVENEQLETLMVNSEYHFEDVVNRGGLACAHIWNTLAINFTTHNKWLENQVVLKKVYIEGAEEDVTVSLISNVEQIVSHNTFILELISQPKNTTEFFSFCDQKNDRYQYTVIFNKQGLNDLERLFAEDQDYLNRMYILIQSMKGSPFEGRGKPEGLKFNLAGYTSRRITQKHRVVYHLLANEVIEISMCYGHYE</sequence>
<keyword evidence="3" id="KW-0540">Nuclease</keyword>
<evidence type="ECO:0000256" key="2">
    <source>
        <dbReference type="ARBA" id="ARBA00022649"/>
    </source>
</evidence>
<dbReference type="PANTHER" id="PTHR38039:SF1">
    <property type="entry name" value="TOXIN YOEB"/>
    <property type="match status" value="1"/>
</dbReference>
<gene>
    <name evidence="7" type="ORF">VXS00_06805</name>
</gene>
<evidence type="ECO:0000256" key="4">
    <source>
        <dbReference type="ARBA" id="ARBA00022759"/>
    </source>
</evidence>
<dbReference type="SUPFAM" id="SSF143011">
    <property type="entry name" value="RelE-like"/>
    <property type="match status" value="1"/>
</dbReference>
<dbReference type="NCBIfam" id="TIGR02116">
    <property type="entry name" value="toxin_Txe_YoeB"/>
    <property type="match status" value="1"/>
</dbReference>
<dbReference type="EMBL" id="JAYXUD010000004">
    <property type="protein sequence ID" value="MEC6898345.1"/>
    <property type="molecule type" value="Genomic_DNA"/>
</dbReference>
<protein>
    <recommendedName>
        <fullName evidence="6">Putative mRNA interferase YoeB</fullName>
    </recommendedName>
</protein>
<keyword evidence="8" id="KW-1185">Reference proteome</keyword>
<evidence type="ECO:0000313" key="8">
    <source>
        <dbReference type="Proteomes" id="UP001339429"/>
    </source>
</evidence>
<dbReference type="RefSeq" id="WP_327779532.1">
    <property type="nucleotide sequence ID" value="NZ_JAYXUD010000004.1"/>
</dbReference>
<dbReference type="Proteomes" id="UP001339429">
    <property type="component" value="Unassembled WGS sequence"/>
</dbReference>
<accession>A0ABU6LG70</accession>
<dbReference type="Gene3D" id="3.30.2310.20">
    <property type="entry name" value="RelE-like"/>
    <property type="match status" value="1"/>
</dbReference>
<dbReference type="InterPro" id="IPR035093">
    <property type="entry name" value="RelE/ParE_toxin_dom_sf"/>
</dbReference>
<keyword evidence="2" id="KW-1277">Toxin-antitoxin system</keyword>
<name>A0ABU6LG70_9GAMM</name>
<evidence type="ECO:0000256" key="3">
    <source>
        <dbReference type="ARBA" id="ARBA00022722"/>
    </source>
</evidence>
<comment type="caution">
    <text evidence="7">The sequence shown here is derived from an EMBL/GenBank/DDBJ whole genome shotgun (WGS) entry which is preliminary data.</text>
</comment>